<dbReference type="Gramene" id="EOY19075">
    <property type="protein sequence ID" value="EOY19075"/>
    <property type="gene ID" value="TCM_043744"/>
</dbReference>
<dbReference type="HOGENOM" id="CLU_931932_0_0_1"/>
<gene>
    <name evidence="1" type="ORF">TCM_043744</name>
</gene>
<dbReference type="Proteomes" id="UP000026915">
    <property type="component" value="Chromosome 10"/>
</dbReference>
<accession>A0A061FP27</accession>
<protein>
    <submittedName>
        <fullName evidence="1">Uncharacterized protein</fullName>
    </submittedName>
</protein>
<proteinExistence type="predicted"/>
<reference evidence="1 2" key="1">
    <citation type="journal article" date="2013" name="Genome Biol.">
        <title>The genome sequence of the most widely cultivated cacao type and its use to identify candidate genes regulating pod color.</title>
        <authorList>
            <person name="Motamayor J.C."/>
            <person name="Mockaitis K."/>
            <person name="Schmutz J."/>
            <person name="Haiminen N."/>
            <person name="Iii D.L."/>
            <person name="Cornejo O."/>
            <person name="Findley S.D."/>
            <person name="Zheng P."/>
            <person name="Utro F."/>
            <person name="Royaert S."/>
            <person name="Saski C."/>
            <person name="Jenkins J."/>
            <person name="Podicheti R."/>
            <person name="Zhao M."/>
            <person name="Scheffler B.E."/>
            <person name="Stack J.C."/>
            <person name="Feltus F.A."/>
            <person name="Mustiga G.M."/>
            <person name="Amores F."/>
            <person name="Phillips W."/>
            <person name="Marelli J.P."/>
            <person name="May G.D."/>
            <person name="Shapiro H."/>
            <person name="Ma J."/>
            <person name="Bustamante C.D."/>
            <person name="Schnell R.J."/>
            <person name="Main D."/>
            <person name="Gilbert D."/>
            <person name="Parida L."/>
            <person name="Kuhn D.N."/>
        </authorList>
    </citation>
    <scope>NUCLEOTIDE SEQUENCE [LARGE SCALE GENOMIC DNA]</scope>
    <source>
        <strain evidence="2">cv. Matina 1-6</strain>
    </source>
</reference>
<sequence length="299" mass="33875">MSKEDYLSQPFEYNAVCLLEEVLWEVVDETTPHGLWRKLEKIYLTKSLTNQLYLKQRLYRLRVKEGMFMKDHLTNIVTGWGFEDDGLSFTVNTNKPSKEVGYEFSEKDGLLDVCDITHVYFKVFGSEVSPLLRSALVRLGRMVGLSYVRLALSGFASNVVPRLDDLWMWPSLLLVKSVAFHTFRKNRNSLGGLPNCDIESIVCLEKGESRKFCMGCIVENYVGSSPSSAMVVGTPSSWLGYSGEHHCCSLVQAMDGKLDGCIFLKYQLCVRGLQCQFLLSSKDVMGECKTKEVFKELFA</sequence>
<dbReference type="EMBL" id="CM001888">
    <property type="protein sequence ID" value="EOY19075.1"/>
    <property type="molecule type" value="Genomic_DNA"/>
</dbReference>
<name>A0A061FP27_THECC</name>
<evidence type="ECO:0000313" key="2">
    <source>
        <dbReference type="Proteomes" id="UP000026915"/>
    </source>
</evidence>
<organism evidence="1 2">
    <name type="scientific">Theobroma cacao</name>
    <name type="common">Cacao</name>
    <name type="synonym">Cocoa</name>
    <dbReference type="NCBI Taxonomy" id="3641"/>
    <lineage>
        <taxon>Eukaryota</taxon>
        <taxon>Viridiplantae</taxon>
        <taxon>Streptophyta</taxon>
        <taxon>Embryophyta</taxon>
        <taxon>Tracheophyta</taxon>
        <taxon>Spermatophyta</taxon>
        <taxon>Magnoliopsida</taxon>
        <taxon>eudicotyledons</taxon>
        <taxon>Gunneridae</taxon>
        <taxon>Pentapetalae</taxon>
        <taxon>rosids</taxon>
        <taxon>malvids</taxon>
        <taxon>Malvales</taxon>
        <taxon>Malvaceae</taxon>
        <taxon>Byttnerioideae</taxon>
        <taxon>Theobroma</taxon>
    </lineage>
</organism>
<dbReference type="InParanoid" id="A0A061FP27"/>
<dbReference type="AlphaFoldDB" id="A0A061FP27"/>
<dbReference type="Pfam" id="PF14223">
    <property type="entry name" value="Retrotran_gag_2"/>
    <property type="match status" value="1"/>
</dbReference>
<evidence type="ECO:0000313" key="1">
    <source>
        <dbReference type="EMBL" id="EOY19075.1"/>
    </source>
</evidence>
<keyword evidence="2" id="KW-1185">Reference proteome</keyword>